<organism evidence="1 2">
    <name type="scientific">Scytalidium lignicola</name>
    <name type="common">Hyphomycete</name>
    <dbReference type="NCBI Taxonomy" id="5539"/>
    <lineage>
        <taxon>Eukaryota</taxon>
        <taxon>Fungi</taxon>
        <taxon>Dikarya</taxon>
        <taxon>Ascomycota</taxon>
        <taxon>Pezizomycotina</taxon>
        <taxon>Leotiomycetes</taxon>
        <taxon>Leotiomycetes incertae sedis</taxon>
        <taxon>Scytalidium</taxon>
    </lineage>
</organism>
<dbReference type="OMA" id="VTMFRSL"/>
<dbReference type="AlphaFoldDB" id="A0A3E2GXY4"/>
<dbReference type="Proteomes" id="UP000258309">
    <property type="component" value="Unassembled WGS sequence"/>
</dbReference>
<name>A0A3E2GXY4_SCYLI</name>
<proteinExistence type="predicted"/>
<protein>
    <submittedName>
        <fullName evidence="1">Uncharacterized protein</fullName>
    </submittedName>
</protein>
<reference evidence="1 2" key="1">
    <citation type="submission" date="2018-05" db="EMBL/GenBank/DDBJ databases">
        <title>Draft genome sequence of Scytalidium lignicola DSM 105466, a ubiquitous saprotrophic fungus.</title>
        <authorList>
            <person name="Buettner E."/>
            <person name="Gebauer A.M."/>
            <person name="Hofrichter M."/>
            <person name="Liers C."/>
            <person name="Kellner H."/>
        </authorList>
    </citation>
    <scope>NUCLEOTIDE SEQUENCE [LARGE SCALE GENOMIC DNA]</scope>
    <source>
        <strain evidence="1 2">DSM 105466</strain>
    </source>
</reference>
<sequence length="268" mass="29414">MQAVESLARSLTARTVHVKMTPTPKTFSERREVLRVLERFGKVDVFKGLKYNAAAPSLNTFITVFEDQTSAEELLRVSPIRYKLISHTEPTSTSTPEHEHLEAISHTSNSIETVSEDGQDEFHKDLESEDSESVAATTEEKIFQLTLSPSSYPHLSILSSPLHNPLHGPYTPISPRRSLLAASLSSSIPPSIYSAGLRDWETDGVKRRVGNDGGGTNGGWGSTNVPWRIANKASKQLGEKVPDVMRGLKGLHGRRKEEAGETAARMNG</sequence>
<evidence type="ECO:0000313" key="2">
    <source>
        <dbReference type="Proteomes" id="UP000258309"/>
    </source>
</evidence>
<accession>A0A3E2GXY4</accession>
<feature type="non-terminal residue" evidence="1">
    <location>
        <position position="1"/>
    </location>
</feature>
<evidence type="ECO:0000313" key="1">
    <source>
        <dbReference type="EMBL" id="RFU25613.1"/>
    </source>
</evidence>
<comment type="caution">
    <text evidence="1">The sequence shown here is derived from an EMBL/GenBank/DDBJ whole genome shotgun (WGS) entry which is preliminary data.</text>
</comment>
<dbReference type="OrthoDB" id="5367448at2759"/>
<keyword evidence="2" id="KW-1185">Reference proteome</keyword>
<dbReference type="EMBL" id="NCSJ02000320">
    <property type="protein sequence ID" value="RFU25613.1"/>
    <property type="molecule type" value="Genomic_DNA"/>
</dbReference>
<gene>
    <name evidence="1" type="ORF">B7463_g10729</name>
</gene>
<feature type="non-terminal residue" evidence="1">
    <location>
        <position position="268"/>
    </location>
</feature>